<organism evidence="9 10">
    <name type="scientific">Rotaria socialis</name>
    <dbReference type="NCBI Taxonomy" id="392032"/>
    <lineage>
        <taxon>Eukaryota</taxon>
        <taxon>Metazoa</taxon>
        <taxon>Spiralia</taxon>
        <taxon>Gnathifera</taxon>
        <taxon>Rotifera</taxon>
        <taxon>Eurotatoria</taxon>
        <taxon>Bdelloidea</taxon>
        <taxon>Philodinida</taxon>
        <taxon>Philodinidae</taxon>
        <taxon>Rotaria</taxon>
    </lineage>
</organism>
<evidence type="ECO:0000256" key="5">
    <source>
        <dbReference type="RuleBase" id="RU003796"/>
    </source>
</evidence>
<dbReference type="Proteomes" id="UP000663872">
    <property type="component" value="Unassembled WGS sequence"/>
</dbReference>
<keyword evidence="4 5" id="KW-0804">Transcription</keyword>
<comment type="caution">
    <text evidence="9">The sequence shown here is derived from an EMBL/GenBank/DDBJ whole genome shotgun (WGS) entry which is preliminary data.</text>
</comment>
<dbReference type="GO" id="GO:0090575">
    <property type="term" value="C:RNA polymerase II transcription regulator complex"/>
    <property type="evidence" value="ECO:0007669"/>
    <property type="project" value="TreeGrafter"/>
</dbReference>
<dbReference type="Gene3D" id="1.10.10.10">
    <property type="entry name" value="Winged helix-like DNA-binding domain superfamily/Winged helix DNA-binding domain"/>
    <property type="match status" value="2"/>
</dbReference>
<dbReference type="Pfam" id="PF02319">
    <property type="entry name" value="WHD_E2F_TDP"/>
    <property type="match status" value="1"/>
</dbReference>
<keyword evidence="5" id="KW-0539">Nucleus</keyword>
<evidence type="ECO:0000256" key="7">
    <source>
        <dbReference type="SAM" id="MobiDB-lite"/>
    </source>
</evidence>
<dbReference type="InterPro" id="IPR036388">
    <property type="entry name" value="WH-like_DNA-bd_sf"/>
</dbReference>
<keyword evidence="3 5" id="KW-0238">DNA-binding</keyword>
<reference evidence="9" key="1">
    <citation type="submission" date="2021-02" db="EMBL/GenBank/DDBJ databases">
        <authorList>
            <person name="Nowell W R."/>
        </authorList>
    </citation>
    <scope>NUCLEOTIDE SEQUENCE</scope>
</reference>
<evidence type="ECO:0000256" key="3">
    <source>
        <dbReference type="ARBA" id="ARBA00023125"/>
    </source>
</evidence>
<sequence length="331" mass="37054">MAQQQQQQQLPHGTSPSKPTTVTSSTCAFLITDCDDDDSGSNTAAVASSSSTGGTPTKRRFGYSRQEKSLGTLTRRFMSLLRQSKTGVMDLKQVAESLATKQKRRIYDITNVAESLATKQKRRIYDITNVLEGIGLIEKQSKNTIRWKGAISGDNTVEAYERLHRAQAHLQELEDESTFWTEKIRLIERSIANTLDDITLKDLLYLTREDLCQILDDDVIVLAEGLNGTLMKINEIQNGEKISHQLHLQSRHYPVNLKLLNRNSQVTSNTTDDQRQNSFDESGSPIASTEPFITLGEMAEPDDYHNVLDDTEGVCDLYDDDNDDVTAMTCA</sequence>
<accession>A0A817W7S0</accession>
<dbReference type="InterPro" id="IPR003316">
    <property type="entry name" value="E2F_WHTH_DNA-bd_dom"/>
</dbReference>
<feature type="region of interest" description="Disordered" evidence="7">
    <location>
        <begin position="266"/>
        <end position="288"/>
    </location>
</feature>
<dbReference type="PANTHER" id="PTHR12081:SF18">
    <property type="entry name" value="TRANSCRIPTION FACTOR E2F2-RELATED"/>
    <property type="match status" value="1"/>
</dbReference>
<proteinExistence type="inferred from homology"/>
<comment type="subcellular location">
    <subcellularLocation>
        <location evidence="5">Nucleus</location>
    </subcellularLocation>
</comment>
<dbReference type="Gene3D" id="6.10.250.540">
    <property type="match status" value="1"/>
</dbReference>
<gene>
    <name evidence="9" type="ORF">GRG538_LOCUS5640</name>
</gene>
<dbReference type="EMBL" id="CAJNYT010000504">
    <property type="protein sequence ID" value="CAF3352325.1"/>
    <property type="molecule type" value="Genomic_DNA"/>
</dbReference>
<dbReference type="InterPro" id="IPR036390">
    <property type="entry name" value="WH_DNA-bd_sf"/>
</dbReference>
<dbReference type="InterPro" id="IPR015633">
    <property type="entry name" value="E2F"/>
</dbReference>
<comment type="similarity">
    <text evidence="1 5">Belongs to the E2F/DP family.</text>
</comment>
<keyword evidence="2 5" id="KW-0805">Transcription regulation</keyword>
<dbReference type="SUPFAM" id="SSF144074">
    <property type="entry name" value="E2F-DP heterodimerization region"/>
    <property type="match status" value="1"/>
</dbReference>
<feature type="region of interest" description="Disordered" evidence="7">
    <location>
        <begin position="1"/>
        <end position="22"/>
    </location>
</feature>
<evidence type="ECO:0000256" key="6">
    <source>
        <dbReference type="SAM" id="Coils"/>
    </source>
</evidence>
<feature type="coiled-coil region" evidence="6">
    <location>
        <begin position="156"/>
        <end position="190"/>
    </location>
</feature>
<dbReference type="PANTHER" id="PTHR12081">
    <property type="entry name" value="TRANSCRIPTION FACTOR E2F"/>
    <property type="match status" value="1"/>
</dbReference>
<evidence type="ECO:0000256" key="2">
    <source>
        <dbReference type="ARBA" id="ARBA00023015"/>
    </source>
</evidence>
<name>A0A817W7S0_9BILA</name>
<dbReference type="GO" id="GO:0000978">
    <property type="term" value="F:RNA polymerase II cis-regulatory region sequence-specific DNA binding"/>
    <property type="evidence" value="ECO:0007669"/>
    <property type="project" value="InterPro"/>
</dbReference>
<evidence type="ECO:0000259" key="8">
    <source>
        <dbReference type="SMART" id="SM01372"/>
    </source>
</evidence>
<feature type="domain" description="E2F/DP family winged-helix DNA-binding" evidence="8">
    <location>
        <begin position="65"/>
        <end position="149"/>
    </location>
</feature>
<evidence type="ECO:0000256" key="4">
    <source>
        <dbReference type="ARBA" id="ARBA00023163"/>
    </source>
</evidence>
<keyword evidence="6" id="KW-0175">Coiled coil</keyword>
<dbReference type="SUPFAM" id="SSF46785">
    <property type="entry name" value="Winged helix' DNA-binding domain"/>
    <property type="match status" value="2"/>
</dbReference>
<feature type="compositionally biased region" description="Low complexity" evidence="7">
    <location>
        <begin position="40"/>
        <end position="55"/>
    </location>
</feature>
<dbReference type="AlphaFoldDB" id="A0A817W7S0"/>
<feature type="region of interest" description="Disordered" evidence="7">
    <location>
        <begin position="40"/>
        <end position="66"/>
    </location>
</feature>
<evidence type="ECO:0000313" key="9">
    <source>
        <dbReference type="EMBL" id="CAF3352325.1"/>
    </source>
</evidence>
<dbReference type="InterPro" id="IPR037241">
    <property type="entry name" value="E2F-DP_heterodim"/>
</dbReference>
<evidence type="ECO:0000256" key="1">
    <source>
        <dbReference type="ARBA" id="ARBA00010940"/>
    </source>
</evidence>
<dbReference type="GO" id="GO:0000981">
    <property type="term" value="F:DNA-binding transcription factor activity, RNA polymerase II-specific"/>
    <property type="evidence" value="ECO:0007669"/>
    <property type="project" value="TreeGrafter"/>
</dbReference>
<dbReference type="SMART" id="SM01372">
    <property type="entry name" value="E2F_TDP"/>
    <property type="match status" value="1"/>
</dbReference>
<protein>
    <recommendedName>
        <fullName evidence="8">E2F/DP family winged-helix DNA-binding domain-containing protein</fullName>
    </recommendedName>
</protein>
<evidence type="ECO:0000313" key="10">
    <source>
        <dbReference type="Proteomes" id="UP000663872"/>
    </source>
</evidence>
<feature type="compositionally biased region" description="Polar residues" evidence="7">
    <location>
        <begin position="266"/>
        <end position="287"/>
    </location>
</feature>